<dbReference type="PATRIC" id="fig|1423729.3.peg.1756"/>
<evidence type="ECO:0000256" key="5">
    <source>
        <dbReference type="ARBA" id="ARBA00022692"/>
    </source>
</evidence>
<dbReference type="Proteomes" id="UP000051131">
    <property type="component" value="Unassembled WGS sequence"/>
</dbReference>
<dbReference type="Gene3D" id="1.20.1250.20">
    <property type="entry name" value="MFS general substrate transporter like domains"/>
    <property type="match status" value="1"/>
</dbReference>
<evidence type="ECO:0000313" key="11">
    <source>
        <dbReference type="Proteomes" id="UP000051131"/>
    </source>
</evidence>
<dbReference type="CDD" id="cd17321">
    <property type="entry name" value="MFS_MMR_MDR_like"/>
    <property type="match status" value="1"/>
</dbReference>
<dbReference type="NCBIfam" id="TIGR00711">
    <property type="entry name" value="efflux_EmrB"/>
    <property type="match status" value="1"/>
</dbReference>
<dbReference type="PANTHER" id="PTHR42718:SF9">
    <property type="entry name" value="MAJOR FACILITATOR SUPERFAMILY MULTIDRUG TRANSPORTER MFSC"/>
    <property type="match status" value="1"/>
</dbReference>
<feature type="transmembrane region" description="Helical" evidence="8">
    <location>
        <begin position="84"/>
        <end position="107"/>
    </location>
</feature>
<comment type="caution">
    <text evidence="10">The sequence shown here is derived from an EMBL/GenBank/DDBJ whole genome shotgun (WGS) entry which is preliminary data.</text>
</comment>
<proteinExistence type="inferred from homology"/>
<dbReference type="GO" id="GO:0022857">
    <property type="term" value="F:transmembrane transporter activity"/>
    <property type="evidence" value="ECO:0007669"/>
    <property type="project" value="InterPro"/>
</dbReference>
<evidence type="ECO:0000256" key="8">
    <source>
        <dbReference type="SAM" id="Phobius"/>
    </source>
</evidence>
<keyword evidence="11" id="KW-1185">Reference proteome</keyword>
<feature type="transmembrane region" description="Helical" evidence="8">
    <location>
        <begin position="201"/>
        <end position="222"/>
    </location>
</feature>
<feature type="transmembrane region" description="Helical" evidence="8">
    <location>
        <begin position="140"/>
        <end position="161"/>
    </location>
</feature>
<evidence type="ECO:0000256" key="6">
    <source>
        <dbReference type="ARBA" id="ARBA00022989"/>
    </source>
</evidence>
<dbReference type="STRING" id="1423729.FC80_GL001729"/>
<reference evidence="10 11" key="1">
    <citation type="journal article" date="2015" name="Genome Announc.">
        <title>Expanding the biotechnology potential of lactobacilli through comparative genomics of 213 strains and associated genera.</title>
        <authorList>
            <person name="Sun Z."/>
            <person name="Harris H.M."/>
            <person name="McCann A."/>
            <person name="Guo C."/>
            <person name="Argimon S."/>
            <person name="Zhang W."/>
            <person name="Yang X."/>
            <person name="Jeffery I.B."/>
            <person name="Cooney J.C."/>
            <person name="Kagawa T.F."/>
            <person name="Liu W."/>
            <person name="Song Y."/>
            <person name="Salvetti E."/>
            <person name="Wrobel A."/>
            <person name="Rasinkangas P."/>
            <person name="Parkhill J."/>
            <person name="Rea M.C."/>
            <person name="O'Sullivan O."/>
            <person name="Ritari J."/>
            <person name="Douillard F.P."/>
            <person name="Paul Ross R."/>
            <person name="Yang R."/>
            <person name="Briner A.E."/>
            <person name="Felis G.E."/>
            <person name="de Vos W.M."/>
            <person name="Barrangou R."/>
            <person name="Klaenhammer T.R."/>
            <person name="Caufield P.W."/>
            <person name="Cui Y."/>
            <person name="Zhang H."/>
            <person name="O'Toole P.W."/>
        </authorList>
    </citation>
    <scope>NUCLEOTIDE SEQUENCE [LARGE SCALE GENOMIC DNA]</scope>
    <source>
        <strain evidence="10 11">DSM 21116</strain>
    </source>
</reference>
<dbReference type="Pfam" id="PF07690">
    <property type="entry name" value="MFS_1"/>
    <property type="match status" value="1"/>
</dbReference>
<feature type="transmembrane region" description="Helical" evidence="8">
    <location>
        <begin position="269"/>
        <end position="294"/>
    </location>
</feature>
<dbReference type="OrthoDB" id="102502at2"/>
<keyword evidence="3" id="KW-0813">Transport</keyword>
<name>A0A0R2CQ70_9LACO</name>
<dbReference type="PANTHER" id="PTHR42718">
    <property type="entry name" value="MAJOR FACILITATOR SUPERFAMILY MULTIDRUG TRANSPORTER MFSC"/>
    <property type="match status" value="1"/>
</dbReference>
<keyword evidence="4" id="KW-1003">Cell membrane</keyword>
<feature type="transmembrane region" description="Helical" evidence="8">
    <location>
        <begin position="228"/>
        <end position="249"/>
    </location>
</feature>
<dbReference type="PROSITE" id="PS50850">
    <property type="entry name" value="MFS"/>
    <property type="match status" value="1"/>
</dbReference>
<keyword evidence="7 8" id="KW-0472">Membrane</keyword>
<dbReference type="InterPro" id="IPR020846">
    <property type="entry name" value="MFS_dom"/>
</dbReference>
<feature type="transmembrane region" description="Helical" evidence="8">
    <location>
        <begin position="334"/>
        <end position="353"/>
    </location>
</feature>
<evidence type="ECO:0000256" key="1">
    <source>
        <dbReference type="ARBA" id="ARBA00004651"/>
    </source>
</evidence>
<dbReference type="PRINTS" id="PR01036">
    <property type="entry name" value="TCRTETB"/>
</dbReference>
<accession>A0A0R2CQ70</accession>
<evidence type="ECO:0000256" key="4">
    <source>
        <dbReference type="ARBA" id="ARBA00022475"/>
    </source>
</evidence>
<dbReference type="EMBL" id="AYZE01000017">
    <property type="protein sequence ID" value="KRM89907.1"/>
    <property type="molecule type" value="Genomic_DNA"/>
</dbReference>
<feature type="transmembrane region" description="Helical" evidence="8">
    <location>
        <begin position="53"/>
        <end position="72"/>
    </location>
</feature>
<evidence type="ECO:0000256" key="2">
    <source>
        <dbReference type="ARBA" id="ARBA00008537"/>
    </source>
</evidence>
<protein>
    <submittedName>
        <fullName evidence="10">Major facilitator superfamily permease</fullName>
    </submittedName>
</protein>
<evidence type="ECO:0000313" key="10">
    <source>
        <dbReference type="EMBL" id="KRM89907.1"/>
    </source>
</evidence>
<dbReference type="InterPro" id="IPR036259">
    <property type="entry name" value="MFS_trans_sf"/>
</dbReference>
<feature type="transmembrane region" description="Helical" evidence="8">
    <location>
        <begin position="12"/>
        <end position="33"/>
    </location>
</feature>
<organism evidence="10 11">
    <name type="scientific">Liquorilactobacillus cacaonum DSM 21116</name>
    <dbReference type="NCBI Taxonomy" id="1423729"/>
    <lineage>
        <taxon>Bacteria</taxon>
        <taxon>Bacillati</taxon>
        <taxon>Bacillota</taxon>
        <taxon>Bacilli</taxon>
        <taxon>Lactobacillales</taxon>
        <taxon>Lactobacillaceae</taxon>
        <taxon>Liquorilactobacillus</taxon>
    </lineage>
</organism>
<evidence type="ECO:0000256" key="3">
    <source>
        <dbReference type="ARBA" id="ARBA00022448"/>
    </source>
</evidence>
<comment type="subcellular location">
    <subcellularLocation>
        <location evidence="1">Cell membrane</location>
        <topology evidence="1">Multi-pass membrane protein</topology>
    </subcellularLocation>
</comment>
<keyword evidence="6 8" id="KW-1133">Transmembrane helix</keyword>
<feature type="transmembrane region" description="Helical" evidence="8">
    <location>
        <begin position="359"/>
        <end position="376"/>
    </location>
</feature>
<feature type="domain" description="Major facilitator superfamily (MFS) profile" evidence="9">
    <location>
        <begin position="15"/>
        <end position="475"/>
    </location>
</feature>
<dbReference type="AlphaFoldDB" id="A0A0R2CQ70"/>
<gene>
    <name evidence="10" type="ORF">FC80_GL001729</name>
</gene>
<feature type="transmembrane region" description="Helical" evidence="8">
    <location>
        <begin position="397"/>
        <end position="421"/>
    </location>
</feature>
<dbReference type="InterPro" id="IPR004638">
    <property type="entry name" value="EmrB-like"/>
</dbReference>
<sequence>MKDKTNESNHNIWLMIAAVGIFTFMSTLDSSIINIALPVISKDLQIPMNKATWTVSIYLIVISGLLTFFGRLGDQIGKIKVFKIGTYVFTIGSLLSGINLGLWFLLFARIVQALGAAMTMSTSFGIITSAAPLKRRARAMALNAMFVSLGTITGPGLGGLILEHFKWSYIFWVNVPVGIIAIIIGMKVLPHELSHSKKLSFDYAGIISLFLTISIFFLGVNIGQEQGFNHVVPMSAFIISLFLLIYFVVHELHVDNPLLDLTIFKSSLFTISLVAAFLIFTSNFFINVLLPFYFENLRGISSGTAGLYMMIWPVTMLIGTPISGYIADHFDQEYVTLFGLTILAASFFGWRIVNGTTSTFFVSGLLILGGVGMSFFQTPNNALIMTNAPKEKLGVAGAMNALARNLGMISGTSLVTTILYFAMSQKIGHTITSYPTQDADIFVYGMHVAFTSATYIISFTWLLTLYRVWMRTRRH</sequence>
<keyword evidence="5 8" id="KW-0812">Transmembrane</keyword>
<comment type="similarity">
    <text evidence="2">Belongs to the major facilitator superfamily. EmrB family.</text>
</comment>
<dbReference type="RefSeq" id="WP_057829768.1">
    <property type="nucleotide sequence ID" value="NZ_AYZE01000017.1"/>
</dbReference>
<feature type="transmembrane region" description="Helical" evidence="8">
    <location>
        <begin position="306"/>
        <end position="327"/>
    </location>
</feature>
<evidence type="ECO:0000256" key="7">
    <source>
        <dbReference type="ARBA" id="ARBA00023136"/>
    </source>
</evidence>
<dbReference type="InterPro" id="IPR011701">
    <property type="entry name" value="MFS"/>
</dbReference>
<evidence type="ECO:0000259" key="9">
    <source>
        <dbReference type="PROSITE" id="PS50850"/>
    </source>
</evidence>
<dbReference type="Gene3D" id="1.20.1720.10">
    <property type="entry name" value="Multidrug resistance protein D"/>
    <property type="match status" value="1"/>
</dbReference>
<feature type="transmembrane region" description="Helical" evidence="8">
    <location>
        <begin position="167"/>
        <end position="189"/>
    </location>
</feature>
<feature type="transmembrane region" description="Helical" evidence="8">
    <location>
        <begin position="113"/>
        <end position="133"/>
    </location>
</feature>
<feature type="transmembrane region" description="Helical" evidence="8">
    <location>
        <begin position="441"/>
        <end position="466"/>
    </location>
</feature>
<dbReference type="SUPFAM" id="SSF103473">
    <property type="entry name" value="MFS general substrate transporter"/>
    <property type="match status" value="1"/>
</dbReference>
<dbReference type="GO" id="GO:0005886">
    <property type="term" value="C:plasma membrane"/>
    <property type="evidence" value="ECO:0007669"/>
    <property type="project" value="UniProtKB-SubCell"/>
</dbReference>